<dbReference type="PANTHER" id="PTHR48100:SF54">
    <property type="entry name" value="PHOSPHATASE SPAC5H10.03-RELATED"/>
    <property type="match status" value="1"/>
</dbReference>
<evidence type="ECO:0000313" key="1">
    <source>
        <dbReference type="EMBL" id="RJE17761.1"/>
    </source>
</evidence>
<dbReference type="InterPro" id="IPR050275">
    <property type="entry name" value="PGM_Phosphatase"/>
</dbReference>
<comment type="caution">
    <text evidence="1">The sequence shown here is derived from an EMBL/GenBank/DDBJ whole genome shotgun (WGS) entry which is preliminary data.</text>
</comment>
<dbReference type="EMBL" id="MVGC01000726">
    <property type="protein sequence ID" value="RJE17761.1"/>
    <property type="molecule type" value="Genomic_DNA"/>
</dbReference>
<dbReference type="GO" id="GO:0005737">
    <property type="term" value="C:cytoplasm"/>
    <property type="evidence" value="ECO:0007669"/>
    <property type="project" value="TreeGrafter"/>
</dbReference>
<dbReference type="SUPFAM" id="SSF53254">
    <property type="entry name" value="Phosphoglycerate mutase-like"/>
    <property type="match status" value="1"/>
</dbReference>
<dbReference type="AlphaFoldDB" id="A0A3A2ZKS5"/>
<protein>
    <submittedName>
        <fullName evidence="1">PGAM</fullName>
    </submittedName>
</protein>
<dbReference type="Gene3D" id="3.40.50.1240">
    <property type="entry name" value="Phosphoglycerate mutase-like"/>
    <property type="match status" value="1"/>
</dbReference>
<dbReference type="CDD" id="cd07067">
    <property type="entry name" value="HP_PGM_like"/>
    <property type="match status" value="1"/>
</dbReference>
<keyword evidence="2" id="KW-1185">Reference proteome</keyword>
<dbReference type="Pfam" id="PF00300">
    <property type="entry name" value="His_Phos_1"/>
    <property type="match status" value="1"/>
</dbReference>
<gene>
    <name evidence="1" type="ORF">PHISCL_09899</name>
</gene>
<sequence>GEHNLSTANHTIHDPHLTDLGREQCKKLRDNFPHHSRVTLICASPLRRTIYTALESFGPVFEANPDAKVVALPDIQETSDVPCDTGSDVDVLKKEFVDKGLPVDLGLLYEGWNDKTSGRYVSTNQAIKHRARAARQWLKARLEKEIIVVSHGGFLHYFTEDWEDSSQYQGTGWTNTEYRTYEFCEQHHGDDLEGYEIEGDNASLLETLESRHRRGKNGAHPTREQQKTLYKLGTQGWDEQGLQLSTAEREAAKVPQGKEVGGTRI</sequence>
<dbReference type="PANTHER" id="PTHR48100">
    <property type="entry name" value="BROAD-SPECIFICITY PHOSPHATASE YOR283W-RELATED"/>
    <property type="match status" value="1"/>
</dbReference>
<feature type="non-terminal residue" evidence="1">
    <location>
        <position position="1"/>
    </location>
</feature>
<dbReference type="InterPro" id="IPR013078">
    <property type="entry name" value="His_Pase_superF_clade-1"/>
</dbReference>
<dbReference type="GO" id="GO:0016791">
    <property type="term" value="F:phosphatase activity"/>
    <property type="evidence" value="ECO:0007669"/>
    <property type="project" value="TreeGrafter"/>
</dbReference>
<dbReference type="Proteomes" id="UP000266188">
    <property type="component" value="Unassembled WGS sequence"/>
</dbReference>
<dbReference type="SMART" id="SM00855">
    <property type="entry name" value="PGAM"/>
    <property type="match status" value="1"/>
</dbReference>
<proteinExistence type="predicted"/>
<dbReference type="InterPro" id="IPR029033">
    <property type="entry name" value="His_PPase_superfam"/>
</dbReference>
<dbReference type="OrthoDB" id="496981at2759"/>
<reference evidence="2" key="1">
    <citation type="submission" date="2017-02" db="EMBL/GenBank/DDBJ databases">
        <authorList>
            <person name="Tafer H."/>
            <person name="Lopandic K."/>
        </authorList>
    </citation>
    <scope>NUCLEOTIDE SEQUENCE [LARGE SCALE GENOMIC DNA]</scope>
    <source>
        <strain evidence="2">CBS 366.77</strain>
    </source>
</reference>
<evidence type="ECO:0000313" key="2">
    <source>
        <dbReference type="Proteomes" id="UP000266188"/>
    </source>
</evidence>
<accession>A0A3A2ZKS5</accession>
<organism evidence="1 2">
    <name type="scientific">Aspergillus sclerotialis</name>
    <dbReference type="NCBI Taxonomy" id="2070753"/>
    <lineage>
        <taxon>Eukaryota</taxon>
        <taxon>Fungi</taxon>
        <taxon>Dikarya</taxon>
        <taxon>Ascomycota</taxon>
        <taxon>Pezizomycotina</taxon>
        <taxon>Eurotiomycetes</taxon>
        <taxon>Eurotiomycetidae</taxon>
        <taxon>Eurotiales</taxon>
        <taxon>Aspergillaceae</taxon>
        <taxon>Aspergillus</taxon>
        <taxon>Aspergillus subgen. Polypaecilum</taxon>
    </lineage>
</organism>
<name>A0A3A2ZKS5_9EURO</name>